<evidence type="ECO:0000256" key="9">
    <source>
        <dbReference type="ARBA" id="ARBA00022833"/>
    </source>
</evidence>
<sequence>MFLKSKGMERISGSTDGFPYSRPVIESKMRLSLRLVVALAALSMLFQFCLSTPLYQVRRFKKTSNEEQTQNYWKRIADEELNRAIRMKHNTNVAKNVILFLGDGMSIPTITAGRIYKGQQFSHSGEEGWLNFEQFPHVGLVKTYNVNKQVSDSASTATAYLGGVKTNYKTLGVDASAIYQKCHTVTEDNKVYSIVKWAQDAGKKTGVVTSTRITHATPAGTYAHVADRDWECDGNLPEGCDSIKDIARQLVEDEPGSLINVLMGGGYQSLNSDAIGTEDDPLDDLYGCTRLDGRNLTEDWVNAKKNSGVKYAFVRNKTQLLTVDTNNVDYLLGIFANGHLQYEHEKRDKNLNVPTLANMTKAALEILGKGPEGYFLLVEGGRIDHAHHDTMAHRALDELVAMDDAIGVAMQMTDEKNTLIVVTADHAHTMSFSGYPQRGQEIIGLAGLDEEGVGYTTLMYANGPGYNNTRPNITAEDTRDWEYTQLATVPRDSETHGGDDVAIYARGPMAHLFHGLHEQNYIPFMMAYTSCIGDYKDHCHGGAEKAVPALTLILLAISTWMLS</sequence>
<comment type="caution">
    <text evidence="18">The sequence shown here is derived from an EMBL/GenBank/DDBJ whole genome shotgun (WGS) entry which is preliminary data.</text>
</comment>
<evidence type="ECO:0000256" key="17">
    <source>
        <dbReference type="RuleBase" id="RU003947"/>
    </source>
</evidence>
<evidence type="ECO:0000256" key="15">
    <source>
        <dbReference type="PIRSR" id="PIRSR601952-2"/>
    </source>
</evidence>
<feature type="binding site" evidence="15">
    <location>
        <position position="103"/>
    </location>
    <ligand>
        <name>Zn(2+)</name>
        <dbReference type="ChEBI" id="CHEBI:29105"/>
        <label>2</label>
    </ligand>
</feature>
<dbReference type="GO" id="GO:0005886">
    <property type="term" value="C:plasma membrane"/>
    <property type="evidence" value="ECO:0007669"/>
    <property type="project" value="UniProtKB-SubCell"/>
</dbReference>
<feature type="binding site" evidence="15">
    <location>
        <position position="384"/>
    </location>
    <ligand>
        <name>Zn(2+)</name>
        <dbReference type="ChEBI" id="CHEBI:29105"/>
        <label>2</label>
    </ligand>
</feature>
<evidence type="ECO:0000256" key="12">
    <source>
        <dbReference type="ARBA" id="ARBA00023180"/>
    </source>
</evidence>
<dbReference type="CDD" id="cd16012">
    <property type="entry name" value="ALP"/>
    <property type="match status" value="1"/>
</dbReference>
<dbReference type="GO" id="GO:0098552">
    <property type="term" value="C:side of membrane"/>
    <property type="evidence" value="ECO:0007669"/>
    <property type="project" value="UniProtKB-KW"/>
</dbReference>
<dbReference type="InterPro" id="IPR017850">
    <property type="entry name" value="Alkaline_phosphatase_core_sf"/>
</dbReference>
<comment type="subcellular location">
    <subcellularLocation>
        <location evidence="1">Cell membrane</location>
        <topology evidence="1">Lipid-anchor</topology>
        <topology evidence="1">GPI-anchor</topology>
    </subcellularLocation>
</comment>
<evidence type="ECO:0000256" key="6">
    <source>
        <dbReference type="ARBA" id="ARBA00022622"/>
    </source>
</evidence>
<evidence type="ECO:0000256" key="16">
    <source>
        <dbReference type="RuleBase" id="RU003946"/>
    </source>
</evidence>
<dbReference type="GO" id="GO:0046872">
    <property type="term" value="F:metal ion binding"/>
    <property type="evidence" value="ECO:0007669"/>
    <property type="project" value="UniProtKB-KW"/>
</dbReference>
<dbReference type="Proteomes" id="UP000324222">
    <property type="component" value="Unassembled WGS sequence"/>
</dbReference>
<comment type="catalytic activity">
    <reaction evidence="17">
        <text>a phosphate monoester + H2O = an alcohol + phosphate</text>
        <dbReference type="Rhea" id="RHEA:15017"/>
        <dbReference type="ChEBI" id="CHEBI:15377"/>
        <dbReference type="ChEBI" id="CHEBI:30879"/>
        <dbReference type="ChEBI" id="CHEBI:43474"/>
        <dbReference type="ChEBI" id="CHEBI:67140"/>
        <dbReference type="EC" id="3.1.3.1"/>
    </reaction>
</comment>
<evidence type="ECO:0000313" key="19">
    <source>
        <dbReference type="Proteomes" id="UP000324222"/>
    </source>
</evidence>
<comment type="similarity">
    <text evidence="2 16">Belongs to the alkaline phosphatase family.</text>
</comment>
<organism evidence="18 19">
    <name type="scientific">Portunus trituberculatus</name>
    <name type="common">Swimming crab</name>
    <name type="synonym">Neptunus trituberculatus</name>
    <dbReference type="NCBI Taxonomy" id="210409"/>
    <lineage>
        <taxon>Eukaryota</taxon>
        <taxon>Metazoa</taxon>
        <taxon>Ecdysozoa</taxon>
        <taxon>Arthropoda</taxon>
        <taxon>Crustacea</taxon>
        <taxon>Multicrustacea</taxon>
        <taxon>Malacostraca</taxon>
        <taxon>Eumalacostraca</taxon>
        <taxon>Eucarida</taxon>
        <taxon>Decapoda</taxon>
        <taxon>Pleocyemata</taxon>
        <taxon>Brachyura</taxon>
        <taxon>Eubrachyura</taxon>
        <taxon>Portunoidea</taxon>
        <taxon>Portunidae</taxon>
        <taxon>Portuninae</taxon>
        <taxon>Portunus</taxon>
    </lineage>
</organism>
<evidence type="ECO:0000256" key="14">
    <source>
        <dbReference type="PIRSR" id="PIRSR601952-1"/>
    </source>
</evidence>
<reference evidence="18 19" key="1">
    <citation type="submission" date="2019-05" db="EMBL/GenBank/DDBJ databases">
        <title>Another draft genome of Portunus trituberculatus and its Hox gene families provides insights of decapod evolution.</title>
        <authorList>
            <person name="Jeong J.-H."/>
            <person name="Song I."/>
            <person name="Kim S."/>
            <person name="Choi T."/>
            <person name="Kim D."/>
            <person name="Ryu S."/>
            <person name="Kim W."/>
        </authorList>
    </citation>
    <scope>NUCLEOTIDE SEQUENCE [LARGE SCALE GENOMIC DNA]</scope>
    <source>
        <tissue evidence="18">Muscle</tissue>
    </source>
</reference>
<evidence type="ECO:0000256" key="2">
    <source>
        <dbReference type="ARBA" id="ARBA00005984"/>
    </source>
</evidence>
<evidence type="ECO:0000256" key="10">
    <source>
        <dbReference type="ARBA" id="ARBA00022842"/>
    </source>
</evidence>
<name>A0A5B7FP80_PORTR</name>
<dbReference type="PROSITE" id="PS00123">
    <property type="entry name" value="ALKALINE_PHOSPHATASE"/>
    <property type="match status" value="1"/>
</dbReference>
<evidence type="ECO:0000313" key="18">
    <source>
        <dbReference type="EMBL" id="MPC47157.1"/>
    </source>
</evidence>
<protein>
    <recommendedName>
        <fullName evidence="3 17">Alkaline phosphatase</fullName>
        <ecNumber evidence="3 17">3.1.3.1</ecNumber>
    </recommendedName>
</protein>
<evidence type="ECO:0000256" key="5">
    <source>
        <dbReference type="ARBA" id="ARBA00022553"/>
    </source>
</evidence>
<dbReference type="SUPFAM" id="SSF53649">
    <property type="entry name" value="Alkaline phosphatase-like"/>
    <property type="match status" value="1"/>
</dbReference>
<keyword evidence="4" id="KW-1003">Cell membrane</keyword>
<evidence type="ECO:0000256" key="11">
    <source>
        <dbReference type="ARBA" id="ARBA00023136"/>
    </source>
</evidence>
<keyword evidence="19" id="KW-1185">Reference proteome</keyword>
<keyword evidence="13" id="KW-0449">Lipoprotein</keyword>
<keyword evidence="5" id="KW-0597">Phosphoprotein</keyword>
<feature type="binding site" evidence="15">
    <location>
        <position position="496"/>
    </location>
    <ligand>
        <name>Zn(2+)</name>
        <dbReference type="ChEBI" id="CHEBI:29105"/>
        <label>2</label>
    </ligand>
</feature>
<feature type="binding site" evidence="15">
    <location>
        <position position="215"/>
    </location>
    <ligand>
        <name>Mg(2+)</name>
        <dbReference type="ChEBI" id="CHEBI:18420"/>
    </ligand>
</feature>
<feature type="binding site" evidence="15">
    <location>
        <position position="426"/>
    </location>
    <ligand>
        <name>Zn(2+)</name>
        <dbReference type="ChEBI" id="CHEBI:29105"/>
        <label>2</label>
    </ligand>
</feature>
<dbReference type="Gene3D" id="3.40.720.10">
    <property type="entry name" value="Alkaline Phosphatase, subunit A"/>
    <property type="match status" value="1"/>
</dbReference>
<keyword evidence="11" id="KW-0472">Membrane</keyword>
<dbReference type="InterPro" id="IPR018299">
    <property type="entry name" value="Alkaline_phosphatase_AS"/>
</dbReference>
<dbReference type="PANTHER" id="PTHR11596">
    <property type="entry name" value="ALKALINE PHOSPHATASE"/>
    <property type="match status" value="1"/>
</dbReference>
<accession>A0A5B7FP80</accession>
<comment type="cofactor">
    <cofactor evidence="15">
        <name>Zn(2+)</name>
        <dbReference type="ChEBI" id="CHEBI:29105"/>
    </cofactor>
    <text evidence="15">Binds 2 Zn(2+) ions.</text>
</comment>
<dbReference type="EC" id="3.1.3.1" evidence="3 17"/>
<dbReference type="GO" id="GO:0004035">
    <property type="term" value="F:alkaline phosphatase activity"/>
    <property type="evidence" value="ECO:0007669"/>
    <property type="project" value="UniProtKB-EC"/>
</dbReference>
<dbReference type="Pfam" id="PF00245">
    <property type="entry name" value="Alk_phosphatase"/>
    <property type="match status" value="1"/>
</dbReference>
<gene>
    <name evidence="18" type="primary">Alpl_1</name>
    <name evidence="18" type="ORF">E2C01_040893</name>
</gene>
<keyword evidence="9 15" id="KW-0862">Zinc</keyword>
<evidence type="ECO:0000256" key="4">
    <source>
        <dbReference type="ARBA" id="ARBA00022475"/>
    </source>
</evidence>
<comment type="cofactor">
    <cofactor evidence="15">
        <name>Mg(2+)</name>
        <dbReference type="ChEBI" id="CHEBI:18420"/>
    </cofactor>
    <text evidence="15">Binds 1 Mg(2+) ion.</text>
</comment>
<evidence type="ECO:0000256" key="3">
    <source>
        <dbReference type="ARBA" id="ARBA00012647"/>
    </source>
</evidence>
<proteinExistence type="inferred from homology"/>
<feature type="binding site" evidence="15">
    <location>
        <position position="103"/>
    </location>
    <ligand>
        <name>Mg(2+)</name>
        <dbReference type="ChEBI" id="CHEBI:18420"/>
    </ligand>
</feature>
<evidence type="ECO:0000256" key="13">
    <source>
        <dbReference type="ARBA" id="ARBA00023288"/>
    </source>
</evidence>
<dbReference type="PRINTS" id="PR00113">
    <property type="entry name" value="ALKPHPHTASE"/>
</dbReference>
<dbReference type="OrthoDB" id="5818554at2759"/>
<feature type="binding site" evidence="15">
    <location>
        <position position="217"/>
    </location>
    <ligand>
        <name>Mg(2+)</name>
        <dbReference type="ChEBI" id="CHEBI:18420"/>
    </ligand>
</feature>
<keyword evidence="8 17" id="KW-0378">Hydrolase</keyword>
<keyword evidence="12" id="KW-0325">Glycoprotein</keyword>
<dbReference type="PANTHER" id="PTHR11596:SF5">
    <property type="entry name" value="ALKALINE PHOSPHATASE"/>
    <property type="match status" value="1"/>
</dbReference>
<feature type="binding site" evidence="15">
    <location>
        <position position="388"/>
    </location>
    <ligand>
        <name>Zn(2+)</name>
        <dbReference type="ChEBI" id="CHEBI:29105"/>
        <label>2</label>
    </ligand>
</feature>
<feature type="active site" description="Phosphoserine intermediate" evidence="14">
    <location>
        <position position="153"/>
    </location>
</feature>
<evidence type="ECO:0000256" key="1">
    <source>
        <dbReference type="ARBA" id="ARBA00004609"/>
    </source>
</evidence>
<keyword evidence="10 15" id="KW-0460">Magnesium</keyword>
<evidence type="ECO:0000256" key="8">
    <source>
        <dbReference type="ARBA" id="ARBA00022801"/>
    </source>
</evidence>
<feature type="binding site" evidence="15">
    <location>
        <position position="425"/>
    </location>
    <ligand>
        <name>Zn(2+)</name>
        <dbReference type="ChEBI" id="CHEBI:29105"/>
        <label>2</label>
    </ligand>
</feature>
<feature type="binding site" evidence="15">
    <location>
        <position position="379"/>
    </location>
    <ligand>
        <name>Mg(2+)</name>
        <dbReference type="ChEBI" id="CHEBI:18420"/>
    </ligand>
</feature>
<keyword evidence="7 15" id="KW-0479">Metal-binding</keyword>
<dbReference type="InterPro" id="IPR001952">
    <property type="entry name" value="Alkaline_phosphatase"/>
</dbReference>
<dbReference type="EMBL" id="VSRR010007582">
    <property type="protein sequence ID" value="MPC47157.1"/>
    <property type="molecule type" value="Genomic_DNA"/>
</dbReference>
<dbReference type="FunFam" id="3.40.720.10:FF:000008">
    <property type="entry name" value="Alkaline phosphatase"/>
    <property type="match status" value="1"/>
</dbReference>
<keyword evidence="6" id="KW-0336">GPI-anchor</keyword>
<evidence type="ECO:0000256" key="7">
    <source>
        <dbReference type="ARBA" id="ARBA00022723"/>
    </source>
</evidence>
<dbReference type="AlphaFoldDB" id="A0A5B7FP80"/>
<dbReference type="SMART" id="SM00098">
    <property type="entry name" value="alkPPc"/>
    <property type="match status" value="1"/>
</dbReference>